<dbReference type="PANTHER" id="PTHR10686:SF18">
    <property type="entry name" value="IP11787P-RELATED"/>
    <property type="match status" value="1"/>
</dbReference>
<feature type="transmembrane region" description="Helical" evidence="3">
    <location>
        <begin position="205"/>
        <end position="224"/>
    </location>
</feature>
<feature type="transmembrane region" description="Helical" evidence="3">
    <location>
        <begin position="74"/>
        <end position="92"/>
    </location>
</feature>
<keyword evidence="3" id="KW-0812">Transmembrane</keyword>
<name>A0A2J7QI40_9NEOP</name>
<dbReference type="InterPro" id="IPR002666">
    <property type="entry name" value="Folate_carrier"/>
</dbReference>
<dbReference type="InterPro" id="IPR036259">
    <property type="entry name" value="MFS_trans_sf"/>
</dbReference>
<comment type="caution">
    <text evidence="5">The sequence shown here is derived from an EMBL/GenBank/DDBJ whole genome shotgun (WGS) entry which is preliminary data.</text>
</comment>
<keyword evidence="6" id="KW-1185">Reference proteome</keyword>
<dbReference type="GO" id="GO:0090482">
    <property type="term" value="F:vitamin transmembrane transporter activity"/>
    <property type="evidence" value="ECO:0007669"/>
    <property type="project" value="InterPro"/>
</dbReference>
<evidence type="ECO:0000256" key="3">
    <source>
        <dbReference type="SAM" id="Phobius"/>
    </source>
</evidence>
<feature type="transmembrane region" description="Helical" evidence="3">
    <location>
        <begin position="365"/>
        <end position="383"/>
    </location>
</feature>
<feature type="transmembrane region" description="Helical" evidence="3">
    <location>
        <begin position="325"/>
        <end position="345"/>
    </location>
</feature>
<dbReference type="OrthoDB" id="18814at2759"/>
<feature type="transmembrane region" description="Helical" evidence="3">
    <location>
        <begin position="47"/>
        <end position="67"/>
    </location>
</feature>
<evidence type="ECO:0000313" key="5">
    <source>
        <dbReference type="EMBL" id="PNF28258.1"/>
    </source>
</evidence>
<keyword evidence="2 3" id="KW-0472">Membrane</keyword>
<evidence type="ECO:0000256" key="2">
    <source>
        <dbReference type="PIRNR" id="PIRNR028739"/>
    </source>
</evidence>
<keyword evidence="2" id="KW-0813">Transport</keyword>
<feature type="signal peptide" evidence="4">
    <location>
        <begin position="1"/>
        <end position="20"/>
    </location>
</feature>
<dbReference type="AlphaFoldDB" id="A0A2J7QI40"/>
<evidence type="ECO:0000313" key="6">
    <source>
        <dbReference type="Proteomes" id="UP000235965"/>
    </source>
</evidence>
<keyword evidence="3" id="KW-1133">Transmembrane helix</keyword>
<feature type="chain" id="PRO_5014397842" evidence="4">
    <location>
        <begin position="21"/>
        <end position="530"/>
    </location>
</feature>
<keyword evidence="4" id="KW-0732">Signal</keyword>
<protein>
    <submittedName>
        <fullName evidence="5">Thiamine transporter 2</fullName>
    </submittedName>
</protein>
<feature type="transmembrane region" description="Helical" evidence="3">
    <location>
        <begin position="416"/>
        <end position="438"/>
    </location>
</feature>
<dbReference type="SUPFAM" id="SSF103473">
    <property type="entry name" value="MFS general substrate transporter"/>
    <property type="match status" value="1"/>
</dbReference>
<dbReference type="PIRSF" id="PIRSF028739">
    <property type="entry name" value="Folate_carrier"/>
    <property type="match status" value="1"/>
</dbReference>
<organism evidence="5 6">
    <name type="scientific">Cryptotermes secundus</name>
    <dbReference type="NCBI Taxonomy" id="105785"/>
    <lineage>
        <taxon>Eukaryota</taxon>
        <taxon>Metazoa</taxon>
        <taxon>Ecdysozoa</taxon>
        <taxon>Arthropoda</taxon>
        <taxon>Hexapoda</taxon>
        <taxon>Insecta</taxon>
        <taxon>Pterygota</taxon>
        <taxon>Neoptera</taxon>
        <taxon>Polyneoptera</taxon>
        <taxon>Dictyoptera</taxon>
        <taxon>Blattodea</taxon>
        <taxon>Blattoidea</taxon>
        <taxon>Termitoidae</taxon>
        <taxon>Kalotermitidae</taxon>
        <taxon>Cryptotermitinae</taxon>
        <taxon>Cryptotermes</taxon>
    </lineage>
</organism>
<comment type="similarity">
    <text evidence="1 2">Belongs to the reduced folate carrier (RFC) transporter (TC 2.A.48) family.</text>
</comment>
<evidence type="ECO:0000256" key="4">
    <source>
        <dbReference type="SAM" id="SignalP"/>
    </source>
</evidence>
<sequence>MMETWLKISLLLCIFGSVKEFRPSEPFVTHYLLGRWKNFTSEQVNQDIFPVGTYAYLVELVVVFLVTDFLCYKPVIVLHGVFAILTWSLLILGKDVLTMQSEGIPSTKLAGSKVEDSISVGHHIHSTKPRCMERIIREIMEVFYGFFMAAEVAYYTYIYAQVDKEHYQQVTSHTRTAYLFGRALSGIVSQALVSSGTLDYYQLNFISLAAVCLATLWAFFLPSVRHSMYFYRKKHKQNEIDGTENPAAVTEESVVPLTGLVESATSYAVETKEPNQHISRVNGCDPGRRLQDSKRVAGSCKNAHYYLWEDFSTAYTNMYVLKWSFWWSLATCGFLQCLNYIQLVWQKIIVENNQDINTELYNGAVEALYTLIGAATSLGLGWLRFNWQILGEAALALCSIIEGILLILSATTKSLAVAYILYVLFGVIYHTMITVANAEVAKNIGEDSYGLIFGVNTFMALALQSVLTLIVVSDTGMALEIHLQFLVYGGYFLVLGVVFGCIAVYTLCSKDMHKQKLWLPKEIVTSESQT</sequence>
<dbReference type="Proteomes" id="UP000235965">
    <property type="component" value="Unassembled WGS sequence"/>
</dbReference>
<dbReference type="InParanoid" id="A0A2J7QI40"/>
<reference evidence="5 6" key="1">
    <citation type="submission" date="2017-12" db="EMBL/GenBank/DDBJ databases">
        <title>Hemimetabolous genomes reveal molecular basis of termite eusociality.</title>
        <authorList>
            <person name="Harrison M.C."/>
            <person name="Jongepier E."/>
            <person name="Robertson H.M."/>
            <person name="Arning N."/>
            <person name="Bitard-Feildel T."/>
            <person name="Chao H."/>
            <person name="Childers C.P."/>
            <person name="Dinh H."/>
            <person name="Doddapaneni H."/>
            <person name="Dugan S."/>
            <person name="Gowin J."/>
            <person name="Greiner C."/>
            <person name="Han Y."/>
            <person name="Hu H."/>
            <person name="Hughes D.S.T."/>
            <person name="Huylmans A.-K."/>
            <person name="Kemena C."/>
            <person name="Kremer L.P.M."/>
            <person name="Lee S.L."/>
            <person name="Lopez-Ezquerra A."/>
            <person name="Mallet L."/>
            <person name="Monroy-Kuhn J.M."/>
            <person name="Moser A."/>
            <person name="Murali S.C."/>
            <person name="Muzny D.M."/>
            <person name="Otani S."/>
            <person name="Piulachs M.-D."/>
            <person name="Poelchau M."/>
            <person name="Qu J."/>
            <person name="Schaub F."/>
            <person name="Wada-Katsumata A."/>
            <person name="Worley K.C."/>
            <person name="Xie Q."/>
            <person name="Ylla G."/>
            <person name="Poulsen M."/>
            <person name="Gibbs R.A."/>
            <person name="Schal C."/>
            <person name="Richards S."/>
            <person name="Belles X."/>
            <person name="Korb J."/>
            <person name="Bornberg-Bauer E."/>
        </authorList>
    </citation>
    <scope>NUCLEOTIDE SEQUENCE [LARGE SCALE GENOMIC DNA]</scope>
    <source>
        <tissue evidence="5">Whole body</tissue>
    </source>
</reference>
<accession>A0A2J7QI40</accession>
<dbReference type="PANTHER" id="PTHR10686">
    <property type="entry name" value="FOLATE TRANSPORTER"/>
    <property type="match status" value="1"/>
</dbReference>
<proteinExistence type="inferred from homology"/>
<dbReference type="EMBL" id="NEVH01013960">
    <property type="protein sequence ID" value="PNF28258.1"/>
    <property type="molecule type" value="Genomic_DNA"/>
</dbReference>
<comment type="subcellular location">
    <subcellularLocation>
        <location evidence="2">Membrane</location>
        <topology evidence="2">Multi-pass membrane protein</topology>
    </subcellularLocation>
</comment>
<feature type="transmembrane region" description="Helical" evidence="3">
    <location>
        <begin position="390"/>
        <end position="410"/>
    </location>
</feature>
<feature type="transmembrane region" description="Helical" evidence="3">
    <location>
        <begin position="450"/>
        <end position="473"/>
    </location>
</feature>
<evidence type="ECO:0000256" key="1">
    <source>
        <dbReference type="ARBA" id="ARBA00005773"/>
    </source>
</evidence>
<feature type="transmembrane region" description="Helical" evidence="3">
    <location>
        <begin position="142"/>
        <end position="160"/>
    </location>
</feature>
<gene>
    <name evidence="5" type="primary">SLC19A3_1</name>
    <name evidence="5" type="ORF">B7P43_G06649</name>
</gene>
<feature type="transmembrane region" description="Helical" evidence="3">
    <location>
        <begin position="485"/>
        <end position="508"/>
    </location>
</feature>
<dbReference type="Gene3D" id="1.20.1250.20">
    <property type="entry name" value="MFS general substrate transporter like domains"/>
    <property type="match status" value="1"/>
</dbReference>
<dbReference type="GO" id="GO:0005886">
    <property type="term" value="C:plasma membrane"/>
    <property type="evidence" value="ECO:0007669"/>
    <property type="project" value="UniProtKB-UniRule"/>
</dbReference>
<dbReference type="Pfam" id="PF01770">
    <property type="entry name" value="Folate_carrier"/>
    <property type="match status" value="2"/>
</dbReference>
<dbReference type="FunCoup" id="A0A2J7QI40">
    <property type="interactions" value="254"/>
</dbReference>